<dbReference type="PROSITE" id="PS00088">
    <property type="entry name" value="SOD_MN"/>
    <property type="match status" value="1"/>
</dbReference>
<dbReference type="SUPFAM" id="SSF54719">
    <property type="entry name" value="Fe,Mn superoxide dismutase (SOD), C-terminal domain"/>
    <property type="match status" value="1"/>
</dbReference>
<dbReference type="Pfam" id="PF00081">
    <property type="entry name" value="Sod_Fe_N"/>
    <property type="match status" value="1"/>
</dbReference>
<keyword evidence="3 5" id="KW-0479">Metal-binding</keyword>
<dbReference type="InterPro" id="IPR019833">
    <property type="entry name" value="Mn/Fe_SOD_BS"/>
</dbReference>
<dbReference type="PANTHER" id="PTHR42769">
    <property type="entry name" value="SUPEROXIDE DISMUTASE"/>
    <property type="match status" value="1"/>
</dbReference>
<dbReference type="InterPro" id="IPR019832">
    <property type="entry name" value="Mn/Fe_SOD_C"/>
</dbReference>
<dbReference type="Pfam" id="PF02777">
    <property type="entry name" value="Sod_Fe_C"/>
    <property type="match status" value="1"/>
</dbReference>
<evidence type="ECO:0000256" key="2">
    <source>
        <dbReference type="ARBA" id="ARBA00012682"/>
    </source>
</evidence>
<dbReference type="RefSeq" id="WP_369311809.1">
    <property type="nucleotide sequence ID" value="NZ_JBEHZE010000001.1"/>
</dbReference>
<dbReference type="SUPFAM" id="SSF46609">
    <property type="entry name" value="Fe,Mn superoxide dismutase (SOD), N-terminal domain"/>
    <property type="match status" value="1"/>
</dbReference>
<dbReference type="PRINTS" id="PR01703">
    <property type="entry name" value="MNSODISMTASE"/>
</dbReference>
<dbReference type="Gene3D" id="3.55.40.20">
    <property type="entry name" value="Iron/manganese superoxide dismutase, C-terminal domain"/>
    <property type="match status" value="1"/>
</dbReference>
<evidence type="ECO:0000259" key="6">
    <source>
        <dbReference type="Pfam" id="PF00081"/>
    </source>
</evidence>
<dbReference type="InterPro" id="IPR001189">
    <property type="entry name" value="Mn/Fe_SOD"/>
</dbReference>
<dbReference type="PANTHER" id="PTHR42769:SF3">
    <property type="entry name" value="SUPEROXIDE DISMUTASE [FE] 2, CHLOROPLASTIC"/>
    <property type="match status" value="1"/>
</dbReference>
<comment type="function">
    <text evidence="5">Destroys radicals which are normally produced within the cells and which are toxic to biological systems.</text>
</comment>
<dbReference type="Proteomes" id="UP001560685">
    <property type="component" value="Unassembled WGS sequence"/>
</dbReference>
<keyword evidence="9" id="KW-1185">Reference proteome</keyword>
<feature type="domain" description="Manganese/iron superoxide dismutase N-terminal" evidence="6">
    <location>
        <begin position="4"/>
        <end position="86"/>
    </location>
</feature>
<protein>
    <recommendedName>
        <fullName evidence="2 5">Superoxide dismutase</fullName>
        <ecNumber evidence="2 5">1.15.1.1</ecNumber>
    </recommendedName>
</protein>
<dbReference type="Gene3D" id="1.10.287.990">
    <property type="entry name" value="Fe,Mn superoxide dismutase (SOD) domain"/>
    <property type="match status" value="1"/>
</dbReference>
<evidence type="ECO:0000256" key="4">
    <source>
        <dbReference type="ARBA" id="ARBA00023002"/>
    </source>
</evidence>
<comment type="caution">
    <text evidence="8">The sequence shown here is derived from an EMBL/GenBank/DDBJ whole genome shotgun (WGS) entry which is preliminary data.</text>
</comment>
<evidence type="ECO:0000259" key="7">
    <source>
        <dbReference type="Pfam" id="PF02777"/>
    </source>
</evidence>
<proteinExistence type="inferred from homology"/>
<reference evidence="8 9" key="1">
    <citation type="submission" date="2024-05" db="EMBL/GenBank/DDBJ databases">
        <title>Three bacterial strains, DH-69, EH-24, and ECK-19 isolated from coastal sediments.</title>
        <authorList>
            <person name="Ye Y.-Q."/>
            <person name="Du Z.-J."/>
        </authorList>
    </citation>
    <scope>NUCLEOTIDE SEQUENCE [LARGE SCALE GENOMIC DNA]</scope>
    <source>
        <strain evidence="8 9">ECK-19</strain>
    </source>
</reference>
<name>A0ABV3Z0R2_9PROT</name>
<keyword evidence="4 5" id="KW-0560">Oxidoreductase</keyword>
<dbReference type="EC" id="1.15.1.1" evidence="2 5"/>
<dbReference type="GO" id="GO:0004784">
    <property type="term" value="F:superoxide dismutase activity"/>
    <property type="evidence" value="ECO:0007669"/>
    <property type="project" value="UniProtKB-EC"/>
</dbReference>
<comment type="similarity">
    <text evidence="1 5">Belongs to the iron/manganese superoxide dismutase family.</text>
</comment>
<evidence type="ECO:0000256" key="5">
    <source>
        <dbReference type="RuleBase" id="RU000414"/>
    </source>
</evidence>
<feature type="domain" description="Manganese/iron superoxide dismutase C-terminal" evidence="7">
    <location>
        <begin position="93"/>
        <end position="194"/>
    </location>
</feature>
<gene>
    <name evidence="8" type="ORF">ABFZ84_00845</name>
</gene>
<evidence type="ECO:0000313" key="8">
    <source>
        <dbReference type="EMBL" id="MEX6632083.1"/>
    </source>
</evidence>
<sequence length="199" mass="21915">MAISLPDLPYSKTALAPHISEQTIDFHYGKHTAAYIDKMNAAIKGTDLDGAALEDIVRAADEKGDQGLFNNAAQSWNHIFYWNCMAPNAGGKPQGDLAKAIDDVFGDFDGFKKAFSDAGATQFGSGWAWLVAKGGKLEVRKTPNAETPFTEKGVTPLLTMDVWEHAYYLDYQNKRPDYIASFLDNLVNWDFVAENLAKA</sequence>
<evidence type="ECO:0000256" key="3">
    <source>
        <dbReference type="ARBA" id="ARBA00022723"/>
    </source>
</evidence>
<dbReference type="EMBL" id="JBEHZE010000001">
    <property type="protein sequence ID" value="MEX6632083.1"/>
    <property type="molecule type" value="Genomic_DNA"/>
</dbReference>
<evidence type="ECO:0000313" key="9">
    <source>
        <dbReference type="Proteomes" id="UP001560685"/>
    </source>
</evidence>
<dbReference type="InterPro" id="IPR019831">
    <property type="entry name" value="Mn/Fe_SOD_N"/>
</dbReference>
<comment type="catalytic activity">
    <reaction evidence="5">
        <text>2 superoxide + 2 H(+) = H2O2 + O2</text>
        <dbReference type="Rhea" id="RHEA:20696"/>
        <dbReference type="ChEBI" id="CHEBI:15378"/>
        <dbReference type="ChEBI" id="CHEBI:15379"/>
        <dbReference type="ChEBI" id="CHEBI:16240"/>
        <dbReference type="ChEBI" id="CHEBI:18421"/>
        <dbReference type="EC" id="1.15.1.1"/>
    </reaction>
</comment>
<organism evidence="8 9">
    <name type="scientific">Hyphococcus lacteus</name>
    <dbReference type="NCBI Taxonomy" id="3143536"/>
    <lineage>
        <taxon>Bacteria</taxon>
        <taxon>Pseudomonadati</taxon>
        <taxon>Pseudomonadota</taxon>
        <taxon>Alphaproteobacteria</taxon>
        <taxon>Parvularculales</taxon>
        <taxon>Parvularculaceae</taxon>
        <taxon>Hyphococcus</taxon>
    </lineage>
</organism>
<dbReference type="InterPro" id="IPR036324">
    <property type="entry name" value="Mn/Fe_SOD_N_sf"/>
</dbReference>
<accession>A0ABV3Z0R2</accession>
<dbReference type="InterPro" id="IPR036314">
    <property type="entry name" value="SOD_C_sf"/>
</dbReference>
<dbReference type="PIRSF" id="PIRSF000349">
    <property type="entry name" value="SODismutase"/>
    <property type="match status" value="1"/>
</dbReference>
<evidence type="ECO:0000256" key="1">
    <source>
        <dbReference type="ARBA" id="ARBA00008714"/>
    </source>
</evidence>